<reference evidence="1" key="1">
    <citation type="submission" date="2023-07" db="EMBL/GenBank/DDBJ databases">
        <title>Mucosal microbiota of week-old chicken and adult hens.</title>
        <authorList>
            <person name="Volf J."/>
            <person name="Karasova D."/>
            <person name="Crhanova M."/>
            <person name="Faldynova M."/>
            <person name="Prikrylova H."/>
            <person name="Zeman M."/>
            <person name="Babak V."/>
            <person name="Rajova J."/>
            <person name="Rychlik I."/>
        </authorList>
    </citation>
    <scope>NUCLEOTIDE SEQUENCE</scope>
    <source>
        <strain evidence="1">ET902</strain>
    </source>
</reference>
<dbReference type="Proteomes" id="UP001175147">
    <property type="component" value="Unassembled WGS sequence"/>
</dbReference>
<proteinExistence type="predicted"/>
<sequence>MDNNLLKDINNIVWYIPIKKLRNSLRNYLIKLNEYNQVIKLQNDFTLKKLYNLDKYKLDEKNFSFDECSEFLRKYNELNNSFSKTCVFYVGHSAGFFSEFNNMVLAIIYCLVNKINFKLYSKTANFSNGIGWEEFFKPFCNEVFHDLYHQYNSRYYDPNLLNLLNAIKSEHNIDYFTQDIFYDIKNPEFLNRSFNIEELDINGNIKEVFGLISKKIYRFNEKTENEIKSLINTLNLPKNYIAAHIRAGDKITESNLISYEVYIEAIKKYSNLKDIFIFTDDYSIIDNIKNKYKNTYNIHTLTNKDEKGYTLNKLNSKSDNEKHKELIKLFAMIEVCRKADICFGSYTTNPDSFLSAIMEEGKFIEIEDKKFHIM</sequence>
<dbReference type="EMBL" id="JAUPBM010000014">
    <property type="protein sequence ID" value="MDO7019587.1"/>
    <property type="molecule type" value="Genomic_DNA"/>
</dbReference>
<accession>A0ABT8YW80</accession>
<dbReference type="Gene3D" id="3.40.50.11350">
    <property type="match status" value="1"/>
</dbReference>
<name>A0ABT8YW80_9SPIR</name>
<protein>
    <recommendedName>
        <fullName evidence="3">Alpha-1,2-fucosyltransferase</fullName>
    </recommendedName>
</protein>
<organism evidence="1 2">
    <name type="scientific">Brachyspira innocens</name>
    <dbReference type="NCBI Taxonomy" id="13264"/>
    <lineage>
        <taxon>Bacteria</taxon>
        <taxon>Pseudomonadati</taxon>
        <taxon>Spirochaetota</taxon>
        <taxon>Spirochaetia</taxon>
        <taxon>Brachyspirales</taxon>
        <taxon>Brachyspiraceae</taxon>
        <taxon>Brachyspira</taxon>
    </lineage>
</organism>
<keyword evidence="2" id="KW-1185">Reference proteome</keyword>
<comment type="caution">
    <text evidence="1">The sequence shown here is derived from an EMBL/GenBank/DDBJ whole genome shotgun (WGS) entry which is preliminary data.</text>
</comment>
<gene>
    <name evidence="1" type="ORF">Q5M86_02235</name>
</gene>
<evidence type="ECO:0000313" key="2">
    <source>
        <dbReference type="Proteomes" id="UP001175147"/>
    </source>
</evidence>
<evidence type="ECO:0000313" key="1">
    <source>
        <dbReference type="EMBL" id="MDO7019587.1"/>
    </source>
</evidence>
<evidence type="ECO:0008006" key="3">
    <source>
        <dbReference type="Google" id="ProtNLM"/>
    </source>
</evidence>
<dbReference type="RefSeq" id="WP_020003747.1">
    <property type="nucleotide sequence ID" value="NZ_JAUPBL010000070.1"/>
</dbReference>
<dbReference type="PANTHER" id="PTHR13132:SF29">
    <property type="entry name" value="ALPHA-(1,6)-FUCOSYLTRANSFERASE"/>
    <property type="match status" value="1"/>
</dbReference>
<dbReference type="PANTHER" id="PTHR13132">
    <property type="entry name" value="ALPHA- 1,6 -FUCOSYLTRANSFERASE"/>
    <property type="match status" value="1"/>
</dbReference>